<proteinExistence type="predicted"/>
<feature type="region of interest" description="Disordered" evidence="1">
    <location>
        <begin position="41"/>
        <end position="72"/>
    </location>
</feature>
<evidence type="ECO:0000313" key="3">
    <source>
        <dbReference type="Proteomes" id="UP001054837"/>
    </source>
</evidence>
<organism evidence="2 3">
    <name type="scientific">Caerostris darwini</name>
    <dbReference type="NCBI Taxonomy" id="1538125"/>
    <lineage>
        <taxon>Eukaryota</taxon>
        <taxon>Metazoa</taxon>
        <taxon>Ecdysozoa</taxon>
        <taxon>Arthropoda</taxon>
        <taxon>Chelicerata</taxon>
        <taxon>Arachnida</taxon>
        <taxon>Araneae</taxon>
        <taxon>Araneomorphae</taxon>
        <taxon>Entelegynae</taxon>
        <taxon>Araneoidea</taxon>
        <taxon>Araneidae</taxon>
        <taxon>Caerostris</taxon>
    </lineage>
</organism>
<name>A0AAV4RV64_9ARAC</name>
<evidence type="ECO:0000256" key="1">
    <source>
        <dbReference type="SAM" id="MobiDB-lite"/>
    </source>
</evidence>
<dbReference type="Proteomes" id="UP001054837">
    <property type="component" value="Unassembled WGS sequence"/>
</dbReference>
<comment type="caution">
    <text evidence="2">The sequence shown here is derived from an EMBL/GenBank/DDBJ whole genome shotgun (WGS) entry which is preliminary data.</text>
</comment>
<evidence type="ECO:0000313" key="2">
    <source>
        <dbReference type="EMBL" id="GIY25620.1"/>
    </source>
</evidence>
<reference evidence="2 3" key="1">
    <citation type="submission" date="2021-06" db="EMBL/GenBank/DDBJ databases">
        <title>Caerostris darwini draft genome.</title>
        <authorList>
            <person name="Kono N."/>
            <person name="Arakawa K."/>
        </authorList>
    </citation>
    <scope>NUCLEOTIDE SEQUENCE [LARGE SCALE GENOMIC DNA]</scope>
</reference>
<sequence length="72" mass="7940">MKPKPALPLYLPPQTALPSLVQVSLNSSPQYRLGSLTRFVRNGSNTTGRRKEKSSCTSRLCSTMQGKSTEEK</sequence>
<accession>A0AAV4RV64</accession>
<dbReference type="AlphaFoldDB" id="A0AAV4RV64"/>
<dbReference type="EMBL" id="BPLQ01006841">
    <property type="protein sequence ID" value="GIY25620.1"/>
    <property type="molecule type" value="Genomic_DNA"/>
</dbReference>
<keyword evidence="3" id="KW-1185">Reference proteome</keyword>
<feature type="compositionally biased region" description="Polar residues" evidence="1">
    <location>
        <begin position="55"/>
        <end position="72"/>
    </location>
</feature>
<protein>
    <submittedName>
        <fullName evidence="2">Uncharacterized protein</fullName>
    </submittedName>
</protein>
<gene>
    <name evidence="2" type="ORF">CDAR_263171</name>
</gene>